<dbReference type="InterPro" id="IPR014044">
    <property type="entry name" value="CAP_dom"/>
</dbReference>
<dbReference type="Pfam" id="PF00188">
    <property type="entry name" value="CAP"/>
    <property type="match status" value="1"/>
</dbReference>
<feature type="signal peptide" evidence="2">
    <location>
        <begin position="1"/>
        <end position="20"/>
    </location>
</feature>
<evidence type="ECO:0000256" key="1">
    <source>
        <dbReference type="SAM" id="MobiDB-lite"/>
    </source>
</evidence>
<dbReference type="EMBL" id="JALMLT010000001">
    <property type="protein sequence ID" value="MDT8758397.1"/>
    <property type="molecule type" value="Genomic_DNA"/>
</dbReference>
<evidence type="ECO:0000259" key="3">
    <source>
        <dbReference type="Pfam" id="PF00188"/>
    </source>
</evidence>
<dbReference type="Gene3D" id="3.40.33.10">
    <property type="entry name" value="CAP"/>
    <property type="match status" value="1"/>
</dbReference>
<dbReference type="InterPro" id="IPR035940">
    <property type="entry name" value="CAP_sf"/>
</dbReference>
<keyword evidence="2" id="KW-0732">Signal</keyword>
<proteinExistence type="predicted"/>
<evidence type="ECO:0000256" key="2">
    <source>
        <dbReference type="SAM" id="SignalP"/>
    </source>
</evidence>
<protein>
    <submittedName>
        <fullName evidence="4">CAP domain-containing protein</fullName>
    </submittedName>
</protein>
<sequence>MRIARVAVAALALFSTPLVAAANDAPRGRSIEAQVLERINHARQNPREYAEELRTYRRYFEGDVVFAPGDENGVYTREGVSAVDEAIDFLERQPSLPPLGHGDLLALAAQDHADDQGEAGATGHVSRDGSGPGQRVRRRGGDIYVGESISYGMADADAVVRQLIVDDGVPGRGHRILLFRTDFRFAGVGCGGHRRYGSLCVVDLAATSTGAPALPRWAGSVRNPARARAR</sequence>
<organism evidence="4">
    <name type="scientific">Sphingomonas psychrotolerans</name>
    <dbReference type="NCBI Taxonomy" id="1327635"/>
    <lineage>
        <taxon>Bacteria</taxon>
        <taxon>Pseudomonadati</taxon>
        <taxon>Pseudomonadota</taxon>
        <taxon>Alphaproteobacteria</taxon>
        <taxon>Sphingomonadales</taxon>
        <taxon>Sphingomonadaceae</taxon>
        <taxon>Sphingomonas</taxon>
    </lineage>
</organism>
<dbReference type="PANTHER" id="PTHR31157:SF1">
    <property type="entry name" value="SCP DOMAIN-CONTAINING PROTEIN"/>
    <property type="match status" value="1"/>
</dbReference>
<name>A0ABU3N1I8_9SPHN</name>
<feature type="region of interest" description="Disordered" evidence="1">
    <location>
        <begin position="113"/>
        <end position="139"/>
    </location>
</feature>
<feature type="domain" description="SCP" evidence="3">
    <location>
        <begin position="77"/>
        <end position="201"/>
    </location>
</feature>
<comment type="caution">
    <text evidence="4">The sequence shown here is derived from an EMBL/GenBank/DDBJ whole genome shotgun (WGS) entry which is preliminary data.</text>
</comment>
<dbReference type="CDD" id="cd05379">
    <property type="entry name" value="CAP_bacterial"/>
    <property type="match status" value="1"/>
</dbReference>
<reference evidence="4" key="1">
    <citation type="submission" date="2022-04" db="EMBL/GenBank/DDBJ databases">
        <title>Tomato heritable bacteria conferring resistance against bacterial wilt.</title>
        <authorList>
            <person name="Yin J."/>
        </authorList>
    </citation>
    <scope>NUCLEOTIDE SEQUENCE</scope>
    <source>
        <strain evidence="4">Cra20</strain>
    </source>
</reference>
<dbReference type="SUPFAM" id="SSF55797">
    <property type="entry name" value="PR-1-like"/>
    <property type="match status" value="1"/>
</dbReference>
<accession>A0ABU3N1I8</accession>
<dbReference type="PANTHER" id="PTHR31157">
    <property type="entry name" value="SCP DOMAIN-CONTAINING PROTEIN"/>
    <property type="match status" value="1"/>
</dbReference>
<evidence type="ECO:0000313" key="4">
    <source>
        <dbReference type="EMBL" id="MDT8758397.1"/>
    </source>
</evidence>
<gene>
    <name evidence="4" type="ORF">MZO42_06785</name>
</gene>
<feature type="chain" id="PRO_5046040430" evidence="2">
    <location>
        <begin position="21"/>
        <end position="230"/>
    </location>
</feature>